<evidence type="ECO:0000313" key="3">
    <source>
        <dbReference type="Proteomes" id="UP000447545"/>
    </source>
</evidence>
<dbReference type="AlphaFoldDB" id="A0A7K1GBW4"/>
<evidence type="ECO:0000259" key="1">
    <source>
        <dbReference type="Pfam" id="PF13648"/>
    </source>
</evidence>
<proteinExistence type="predicted"/>
<organism evidence="2 3">
    <name type="scientific">Winogradskyella ouciana</name>
    <dbReference type="NCBI Taxonomy" id="2608631"/>
    <lineage>
        <taxon>Bacteria</taxon>
        <taxon>Pseudomonadati</taxon>
        <taxon>Bacteroidota</taxon>
        <taxon>Flavobacteriia</taxon>
        <taxon>Flavobacteriales</taxon>
        <taxon>Flavobacteriaceae</taxon>
        <taxon>Winogradskyella</taxon>
    </lineage>
</organism>
<gene>
    <name evidence="2" type="ORF">F1003_07535</name>
</gene>
<dbReference type="InterPro" id="IPR024311">
    <property type="entry name" value="Lipocalin-like"/>
</dbReference>
<feature type="domain" description="Lipocalin-like" evidence="1">
    <location>
        <begin position="31"/>
        <end position="114"/>
    </location>
</feature>
<evidence type="ECO:0000313" key="2">
    <source>
        <dbReference type="EMBL" id="MTE26782.1"/>
    </source>
</evidence>
<protein>
    <recommendedName>
        <fullName evidence="1">Lipocalin-like domain-containing protein</fullName>
    </recommendedName>
</protein>
<sequence length="136" mass="15375">MKRILLILAVVATVMSCSRDEDHNYSAIENLIGQWELQSRILNDTDPQPTDDAKFIFRDDNDIRDFKGLFTLESNDTSSGTFKITNNGNVMEFETSNGITFSYEYILNTATLVLGYANADGDVVKETWIKTSNFID</sequence>
<keyword evidence="3" id="KW-1185">Reference proteome</keyword>
<dbReference type="Proteomes" id="UP000447545">
    <property type="component" value="Unassembled WGS sequence"/>
</dbReference>
<reference evidence="2 3" key="1">
    <citation type="submission" date="2019-11" db="EMBL/GenBank/DDBJ databases">
        <title>Winogradskyella ouciana sp. nov., isolated from the hadal seawater of the Mariana Trench.</title>
        <authorList>
            <person name="Liu R."/>
        </authorList>
    </citation>
    <scope>NUCLEOTIDE SEQUENCE [LARGE SCALE GENOMIC DNA]</scope>
    <source>
        <strain evidence="2 3">ZXX205</strain>
    </source>
</reference>
<name>A0A7K1GBW4_9FLAO</name>
<dbReference type="Pfam" id="PF13648">
    <property type="entry name" value="Lipocalin_4"/>
    <property type="match status" value="1"/>
</dbReference>
<comment type="caution">
    <text evidence="2">The sequence shown here is derived from an EMBL/GenBank/DDBJ whole genome shotgun (WGS) entry which is preliminary data.</text>
</comment>
<dbReference type="PROSITE" id="PS51257">
    <property type="entry name" value="PROKAR_LIPOPROTEIN"/>
    <property type="match status" value="1"/>
</dbReference>
<accession>A0A7K1GBW4</accession>
<dbReference type="RefSeq" id="WP_155088586.1">
    <property type="nucleotide sequence ID" value="NZ_WJYA01000004.1"/>
</dbReference>
<dbReference type="EMBL" id="WJYA01000004">
    <property type="protein sequence ID" value="MTE26782.1"/>
    <property type="molecule type" value="Genomic_DNA"/>
</dbReference>